<sequence>MRNSDQQVTGIRVLDISEEGAKAIEAMFNQVIEEINIQETSIIDVQITDNHCFLLLGENKNKHK</sequence>
<accession>A0A382BJ56</accession>
<organism evidence="1">
    <name type="scientific">marine metagenome</name>
    <dbReference type="NCBI Taxonomy" id="408172"/>
    <lineage>
        <taxon>unclassified sequences</taxon>
        <taxon>metagenomes</taxon>
        <taxon>ecological metagenomes</taxon>
    </lineage>
</organism>
<protein>
    <submittedName>
        <fullName evidence="1">Uncharacterized protein</fullName>
    </submittedName>
</protein>
<evidence type="ECO:0000313" key="1">
    <source>
        <dbReference type="EMBL" id="SVB13815.1"/>
    </source>
</evidence>
<dbReference type="AlphaFoldDB" id="A0A382BJ56"/>
<dbReference type="EMBL" id="UINC01030053">
    <property type="protein sequence ID" value="SVB13815.1"/>
    <property type="molecule type" value="Genomic_DNA"/>
</dbReference>
<proteinExistence type="predicted"/>
<gene>
    <name evidence="1" type="ORF">METZ01_LOCUS166669</name>
</gene>
<name>A0A382BJ56_9ZZZZ</name>
<reference evidence="1" key="1">
    <citation type="submission" date="2018-05" db="EMBL/GenBank/DDBJ databases">
        <authorList>
            <person name="Lanie J.A."/>
            <person name="Ng W.-L."/>
            <person name="Kazmierczak K.M."/>
            <person name="Andrzejewski T.M."/>
            <person name="Davidsen T.M."/>
            <person name="Wayne K.J."/>
            <person name="Tettelin H."/>
            <person name="Glass J.I."/>
            <person name="Rusch D."/>
            <person name="Podicherti R."/>
            <person name="Tsui H.-C.T."/>
            <person name="Winkler M.E."/>
        </authorList>
    </citation>
    <scope>NUCLEOTIDE SEQUENCE</scope>
</reference>